<name>F4WJZ6_ACREC</name>
<dbReference type="EMBL" id="GL888188">
    <property type="protein sequence ID" value="EGI65480.1"/>
    <property type="molecule type" value="Genomic_DNA"/>
</dbReference>
<organism evidence="2">
    <name type="scientific">Acromyrmex echinatior</name>
    <name type="common">Panamanian leafcutter ant</name>
    <name type="synonym">Acromyrmex octospinosus echinatior</name>
    <dbReference type="NCBI Taxonomy" id="103372"/>
    <lineage>
        <taxon>Eukaryota</taxon>
        <taxon>Metazoa</taxon>
        <taxon>Ecdysozoa</taxon>
        <taxon>Arthropoda</taxon>
        <taxon>Hexapoda</taxon>
        <taxon>Insecta</taxon>
        <taxon>Pterygota</taxon>
        <taxon>Neoptera</taxon>
        <taxon>Endopterygota</taxon>
        <taxon>Hymenoptera</taxon>
        <taxon>Apocrita</taxon>
        <taxon>Aculeata</taxon>
        <taxon>Formicoidea</taxon>
        <taxon>Formicidae</taxon>
        <taxon>Myrmicinae</taxon>
        <taxon>Acromyrmex</taxon>
    </lineage>
</organism>
<protein>
    <submittedName>
        <fullName evidence="1">Uncharacterized protein</fullName>
    </submittedName>
</protein>
<dbReference type="Proteomes" id="UP000007755">
    <property type="component" value="Unassembled WGS sequence"/>
</dbReference>
<proteinExistence type="predicted"/>
<gene>
    <name evidence="1" type="ORF">G5I_06032</name>
</gene>
<accession>F4WJZ6</accession>
<keyword evidence="2" id="KW-1185">Reference proteome</keyword>
<evidence type="ECO:0000313" key="2">
    <source>
        <dbReference type="Proteomes" id="UP000007755"/>
    </source>
</evidence>
<reference evidence="1" key="1">
    <citation type="submission" date="2011-02" db="EMBL/GenBank/DDBJ databases">
        <title>The genome of the leaf-cutting ant Acromyrmex echinatior suggests key adaptations to social evolution and fungus farming.</title>
        <authorList>
            <person name="Nygaard S."/>
            <person name="Zhang G."/>
        </authorList>
    </citation>
    <scope>NUCLEOTIDE SEQUENCE</scope>
</reference>
<dbReference type="AlphaFoldDB" id="F4WJZ6"/>
<dbReference type="InParanoid" id="F4WJZ6"/>
<evidence type="ECO:0000313" key="1">
    <source>
        <dbReference type="EMBL" id="EGI65480.1"/>
    </source>
</evidence>
<sequence length="130" mass="14764">MSWSILDVPTFRGPCSPLHQGEEQPDTELFLQSEGCSVFARKRDRLNVVSIQNTVFLRTKGPGGTAQYQAAPRPDEVDCKAHETLAHQEWTKTWRKPAKHRLVKLTTISWEYKLVRSVFQKMAPAIVNGS</sequence>